<dbReference type="AlphaFoldDB" id="A0AA87ZF68"/>
<evidence type="ECO:0000313" key="2">
    <source>
        <dbReference type="EMBL" id="GMN33472.1"/>
    </source>
</evidence>
<organism evidence="2 3">
    <name type="scientific">Ficus carica</name>
    <name type="common">Common fig</name>
    <dbReference type="NCBI Taxonomy" id="3494"/>
    <lineage>
        <taxon>Eukaryota</taxon>
        <taxon>Viridiplantae</taxon>
        <taxon>Streptophyta</taxon>
        <taxon>Embryophyta</taxon>
        <taxon>Tracheophyta</taxon>
        <taxon>Spermatophyta</taxon>
        <taxon>Magnoliopsida</taxon>
        <taxon>eudicotyledons</taxon>
        <taxon>Gunneridae</taxon>
        <taxon>Pentapetalae</taxon>
        <taxon>rosids</taxon>
        <taxon>fabids</taxon>
        <taxon>Rosales</taxon>
        <taxon>Moraceae</taxon>
        <taxon>Ficeae</taxon>
        <taxon>Ficus</taxon>
    </lineage>
</organism>
<name>A0AA87ZF68_FICCA</name>
<comment type="caution">
    <text evidence="2">The sequence shown here is derived from an EMBL/GenBank/DDBJ whole genome shotgun (WGS) entry which is preliminary data.</text>
</comment>
<dbReference type="Proteomes" id="UP001187192">
    <property type="component" value="Unassembled WGS sequence"/>
</dbReference>
<dbReference type="SUPFAM" id="SSF81383">
    <property type="entry name" value="F-box domain"/>
    <property type="match status" value="1"/>
</dbReference>
<dbReference type="InterPro" id="IPR001810">
    <property type="entry name" value="F-box_dom"/>
</dbReference>
<dbReference type="EMBL" id="BTGU01000004">
    <property type="protein sequence ID" value="GMN33472.1"/>
    <property type="molecule type" value="Genomic_DNA"/>
</dbReference>
<sequence length="366" mass="40814">MSTTAATTEAPPAILIPSLPNDVALQCLARVPRQYHPVLAAVSKPIRSLISSPEFFAARSALNCTEILPYLRIRNGDCQAEGWFTIYGRPNPNSDPDNIIIAHIPGVVPDNDLDWSECAAVGPKIYVLGSRTHVWIFDCRFHTWERGPSMPTALRGITKTVILGTKIFVIRWPTEGTPWADVFDTVAGQWEALPSVKFTASHQMVGGCAVRGGKVCVWVAGEELRFDPETKAWEVLESGIGLGVHWGYQMCEVNGVLCCYDYHRGLIKCFDEITGVWKKLKFANKGLRGQWQRIRMSNVGGSLVVLGSAVLRNMGRTMAIWYLEIEVKKDQDGDFRGEVLWSVMVHSTRMWSLHMMPIYTCTSVSL</sequence>
<dbReference type="Gene3D" id="2.120.10.80">
    <property type="entry name" value="Kelch-type beta propeller"/>
    <property type="match status" value="1"/>
</dbReference>
<protein>
    <recommendedName>
        <fullName evidence="1">F-box domain-containing protein</fullName>
    </recommendedName>
</protein>
<dbReference type="SUPFAM" id="SSF117281">
    <property type="entry name" value="Kelch motif"/>
    <property type="match status" value="1"/>
</dbReference>
<evidence type="ECO:0000313" key="3">
    <source>
        <dbReference type="Proteomes" id="UP001187192"/>
    </source>
</evidence>
<dbReference type="InterPro" id="IPR036047">
    <property type="entry name" value="F-box-like_dom_sf"/>
</dbReference>
<dbReference type="InterPro" id="IPR015915">
    <property type="entry name" value="Kelch-typ_b-propeller"/>
</dbReference>
<proteinExistence type="predicted"/>
<reference evidence="2" key="1">
    <citation type="submission" date="2023-07" db="EMBL/GenBank/DDBJ databases">
        <title>draft genome sequence of fig (Ficus carica).</title>
        <authorList>
            <person name="Takahashi T."/>
            <person name="Nishimura K."/>
        </authorList>
    </citation>
    <scope>NUCLEOTIDE SEQUENCE</scope>
</reference>
<accession>A0AA87ZF68</accession>
<feature type="domain" description="F-box" evidence="1">
    <location>
        <begin position="19"/>
        <end position="59"/>
    </location>
</feature>
<dbReference type="Pfam" id="PF25210">
    <property type="entry name" value="Kelch_FKB95"/>
    <property type="match status" value="1"/>
</dbReference>
<dbReference type="InterPro" id="IPR050354">
    <property type="entry name" value="F-box/kelch-repeat_ARATH"/>
</dbReference>
<keyword evidence="3" id="KW-1185">Reference proteome</keyword>
<dbReference type="PANTHER" id="PTHR24414:SF23">
    <property type="entry name" value="F-BOX_KELCH-REPEAT PROTEIN SKIP6"/>
    <property type="match status" value="1"/>
</dbReference>
<dbReference type="PANTHER" id="PTHR24414">
    <property type="entry name" value="F-BOX/KELCH-REPEAT PROTEIN SKIP4"/>
    <property type="match status" value="1"/>
</dbReference>
<dbReference type="Pfam" id="PF00646">
    <property type="entry name" value="F-box"/>
    <property type="match status" value="1"/>
</dbReference>
<dbReference type="InterPro" id="IPR057499">
    <property type="entry name" value="Kelch_FKB95"/>
</dbReference>
<dbReference type="SMART" id="SM00256">
    <property type="entry name" value="FBOX"/>
    <property type="match status" value="1"/>
</dbReference>
<evidence type="ECO:0000259" key="1">
    <source>
        <dbReference type="SMART" id="SM00256"/>
    </source>
</evidence>
<dbReference type="CDD" id="cd22152">
    <property type="entry name" value="F-box_AtAFR-like"/>
    <property type="match status" value="1"/>
</dbReference>
<gene>
    <name evidence="2" type="ORF">TIFTF001_004186</name>
</gene>